<dbReference type="Pfam" id="PF00795">
    <property type="entry name" value="CN_hydrolase"/>
    <property type="match status" value="1"/>
</dbReference>
<dbReference type="InterPro" id="IPR050345">
    <property type="entry name" value="Aliph_Amidase/BUP"/>
</dbReference>
<evidence type="ECO:0000259" key="2">
    <source>
        <dbReference type="PROSITE" id="PS50263"/>
    </source>
</evidence>
<feature type="domain" description="CN hydrolase" evidence="2">
    <location>
        <begin position="1"/>
        <end position="240"/>
    </location>
</feature>
<dbReference type="PANTHER" id="PTHR43674">
    <property type="entry name" value="NITRILASE C965.09-RELATED"/>
    <property type="match status" value="1"/>
</dbReference>
<dbReference type="InterPro" id="IPR036526">
    <property type="entry name" value="C-N_Hydrolase_sf"/>
</dbReference>
<evidence type="ECO:0000313" key="4">
    <source>
        <dbReference type="Proteomes" id="UP001446337"/>
    </source>
</evidence>
<dbReference type="EMBL" id="CP154792">
    <property type="protein sequence ID" value="XAN15317.1"/>
    <property type="molecule type" value="Genomic_DNA"/>
</dbReference>
<dbReference type="PROSITE" id="PS50263">
    <property type="entry name" value="CN_HYDROLASE"/>
    <property type="match status" value="1"/>
</dbReference>
<reference evidence="3 4" key="1">
    <citation type="submission" date="2024-05" db="EMBL/GenBank/DDBJ databases">
        <title>Achromobacter denitrificans. BP1, complete genome.</title>
        <authorList>
            <person name="Zhang B."/>
        </authorList>
    </citation>
    <scope>NUCLEOTIDE SEQUENCE [LARGE SCALE GENOMIC DNA]</scope>
    <source>
        <strain evidence="3 4">BP1</strain>
    </source>
</reference>
<evidence type="ECO:0000313" key="3">
    <source>
        <dbReference type="EMBL" id="XAN15317.1"/>
    </source>
</evidence>
<dbReference type="SUPFAM" id="SSF56317">
    <property type="entry name" value="Carbon-nitrogen hydrolase"/>
    <property type="match status" value="1"/>
</dbReference>
<dbReference type="PANTHER" id="PTHR43674:SF2">
    <property type="entry name" value="BETA-UREIDOPROPIONASE"/>
    <property type="match status" value="1"/>
</dbReference>
<dbReference type="GO" id="GO:0016787">
    <property type="term" value="F:hydrolase activity"/>
    <property type="evidence" value="ECO:0007669"/>
    <property type="project" value="UniProtKB-KW"/>
</dbReference>
<proteinExistence type="predicted"/>
<keyword evidence="1 3" id="KW-0378">Hydrolase</keyword>
<protein>
    <submittedName>
        <fullName evidence="3">Carbon-nitrogen hydrolase family protein</fullName>
    </submittedName>
</protein>
<dbReference type="CDD" id="cd07197">
    <property type="entry name" value="nitrilase"/>
    <property type="match status" value="1"/>
</dbReference>
<dbReference type="RefSeq" id="WP_242663459.1">
    <property type="nucleotide sequence ID" value="NZ_CADIJN010000055.1"/>
</dbReference>
<dbReference type="GeneID" id="92842954"/>
<accession>A0ABZ3FZT2</accession>
<evidence type="ECO:0000256" key="1">
    <source>
        <dbReference type="ARBA" id="ARBA00022801"/>
    </source>
</evidence>
<dbReference type="Gene3D" id="3.60.110.10">
    <property type="entry name" value="Carbon-nitrogen hydrolase"/>
    <property type="match status" value="1"/>
</dbReference>
<keyword evidence="4" id="KW-1185">Reference proteome</keyword>
<organism evidence="3 4">
    <name type="scientific">Achromobacter denitrificans</name>
    <name type="common">Alcaligenes denitrificans</name>
    <dbReference type="NCBI Taxonomy" id="32002"/>
    <lineage>
        <taxon>Bacteria</taxon>
        <taxon>Pseudomonadati</taxon>
        <taxon>Pseudomonadota</taxon>
        <taxon>Betaproteobacteria</taxon>
        <taxon>Burkholderiales</taxon>
        <taxon>Alcaligenaceae</taxon>
        <taxon>Achromobacter</taxon>
    </lineage>
</organism>
<dbReference type="InterPro" id="IPR003010">
    <property type="entry name" value="C-N_Hydrolase"/>
</dbReference>
<sequence length="256" mass="27734">MEMRICMMEGPVDLQPAGATWEGLAERIVELAPDLLVTNEMPFGPWLAADPVYDAERAAASVRLHEAGLAALAALGVPAIVSSRPVPAGERLANEAFALQDGRYTRLHHKQYFPEEPGFFEATWFHPAFEGFEVFEVGGIRLGVQLCTELMFNEHSRRYGRAGAELIVVPRASALSVGRWLTAGAMAALVSGCYVVSSNRAGRAQTGQVFGGAAFAFQPDGELLARTGDTESIVTIEVDPARSRAQQSCYPCYVRE</sequence>
<dbReference type="Proteomes" id="UP001446337">
    <property type="component" value="Chromosome"/>
</dbReference>
<name>A0ABZ3FZT2_ACHDE</name>
<gene>
    <name evidence="3" type="ORF">AAIK43_28635</name>
</gene>